<dbReference type="OrthoDB" id="663011at2"/>
<evidence type="ECO:0000313" key="2">
    <source>
        <dbReference type="EMBL" id="TDT40568.1"/>
    </source>
</evidence>
<dbReference type="PROSITE" id="PS50042">
    <property type="entry name" value="CNMP_BINDING_3"/>
    <property type="match status" value="1"/>
</dbReference>
<dbReference type="InterPro" id="IPR018490">
    <property type="entry name" value="cNMP-bd_dom_sf"/>
</dbReference>
<sequence>MNIELKEISSFFETEYPLNKDGLRKLLSLFTLENRKKGTQILNAGTEEKKLRFLNKGVIREYYATSDKETNINFYTEPQFITDLTSFNANSATKKYQEALTDVELLAIDKSSFRKLLNEYDCGKSFIDLSFQRLLRNKELFEYNRITKSPEELYNELFIYRPNWLEKIPQYHIASYLNITPETLSRIRKRIS</sequence>
<dbReference type="InterPro" id="IPR014710">
    <property type="entry name" value="RmlC-like_jellyroll"/>
</dbReference>
<reference evidence="2 3" key="1">
    <citation type="submission" date="2019-03" db="EMBL/GenBank/DDBJ databases">
        <title>Genomic Encyclopedia of Archaeal and Bacterial Type Strains, Phase II (KMG-II): from individual species to whole genera.</title>
        <authorList>
            <person name="Goeker M."/>
        </authorList>
    </citation>
    <scope>NUCLEOTIDE SEQUENCE [LARGE SCALE GENOMIC DNA]</scope>
    <source>
        <strain evidence="2 3">DSM 25233</strain>
    </source>
</reference>
<dbReference type="Pfam" id="PF00027">
    <property type="entry name" value="cNMP_binding"/>
    <property type="match status" value="1"/>
</dbReference>
<dbReference type="InterPro" id="IPR000595">
    <property type="entry name" value="cNMP-bd_dom"/>
</dbReference>
<dbReference type="EMBL" id="SOAY01000014">
    <property type="protein sequence ID" value="TDT40568.1"/>
    <property type="molecule type" value="Genomic_DNA"/>
</dbReference>
<protein>
    <submittedName>
        <fullName evidence="2">CRP-like cAMP-binding protein</fullName>
    </submittedName>
</protein>
<dbReference type="Proteomes" id="UP000294749">
    <property type="component" value="Unassembled WGS sequence"/>
</dbReference>
<name>A0A4V3EQ61_9FLAO</name>
<comment type="caution">
    <text evidence="2">The sequence shown here is derived from an EMBL/GenBank/DDBJ whole genome shotgun (WGS) entry which is preliminary data.</text>
</comment>
<dbReference type="Gene3D" id="2.60.120.10">
    <property type="entry name" value="Jelly Rolls"/>
    <property type="match status" value="1"/>
</dbReference>
<dbReference type="SUPFAM" id="SSF51206">
    <property type="entry name" value="cAMP-binding domain-like"/>
    <property type="match status" value="1"/>
</dbReference>
<evidence type="ECO:0000259" key="1">
    <source>
        <dbReference type="PROSITE" id="PS50042"/>
    </source>
</evidence>
<accession>A0A4V3EQ61</accession>
<dbReference type="CDD" id="cd00038">
    <property type="entry name" value="CAP_ED"/>
    <property type="match status" value="1"/>
</dbReference>
<dbReference type="AlphaFoldDB" id="A0A4V3EQ61"/>
<proteinExistence type="predicted"/>
<organism evidence="2 3">
    <name type="scientific">Maribacter spongiicola</name>
    <dbReference type="NCBI Taxonomy" id="1206753"/>
    <lineage>
        <taxon>Bacteria</taxon>
        <taxon>Pseudomonadati</taxon>
        <taxon>Bacteroidota</taxon>
        <taxon>Flavobacteriia</taxon>
        <taxon>Flavobacteriales</taxon>
        <taxon>Flavobacteriaceae</taxon>
        <taxon>Maribacter</taxon>
    </lineage>
</organism>
<dbReference type="RefSeq" id="WP_133688657.1">
    <property type="nucleotide sequence ID" value="NZ_SOAY01000014.1"/>
</dbReference>
<evidence type="ECO:0000313" key="3">
    <source>
        <dbReference type="Proteomes" id="UP000294749"/>
    </source>
</evidence>
<gene>
    <name evidence="2" type="ORF">CLV90_3417</name>
</gene>
<keyword evidence="3" id="KW-1185">Reference proteome</keyword>
<feature type="domain" description="Cyclic nucleotide-binding" evidence="1">
    <location>
        <begin position="18"/>
        <end position="117"/>
    </location>
</feature>